<keyword evidence="1" id="KW-0732">Signal</keyword>
<name>A0A1I7RMM2_BURXY</name>
<reference evidence="6" key="1">
    <citation type="submission" date="2016-11" db="UniProtKB">
        <authorList>
            <consortium name="WormBaseParasite"/>
        </authorList>
    </citation>
    <scope>IDENTIFICATION</scope>
</reference>
<feature type="chain" id="PRO_5035359210" evidence="1">
    <location>
        <begin position="18"/>
        <end position="210"/>
    </location>
</feature>
<evidence type="ECO:0000313" key="6">
    <source>
        <dbReference type="WBParaSite" id="BXY_0195700.1"/>
    </source>
</evidence>
<dbReference type="Proteomes" id="UP000659654">
    <property type="component" value="Unassembled WGS sequence"/>
</dbReference>
<dbReference type="Proteomes" id="UP000582659">
    <property type="component" value="Unassembled WGS sequence"/>
</dbReference>
<sequence>MGLFFLLLAHFISNVRCYILNPYGYPCSAYQLCPQSWSGYDNNGASYTYQPSYPGGHPWSNPNGYPFSPRRRLTSCPFPYNSDCLYGSGFYPGASYGYIPIPGPSNIIVVECATCPSSPSTTPVLTTTLPSTTSSTSPWTTSTTTMPTTTTGLYKYFYCSGEVNNIVAEGKVYTPGCLKNGSTTVRVSLLCPKTLQVIPIGAVVPVGCLW</sequence>
<dbReference type="WBParaSite" id="BXY_0195700.1">
    <property type="protein sequence ID" value="BXY_0195700.1"/>
    <property type="gene ID" value="BXY_0195700"/>
</dbReference>
<gene>
    <name evidence="2" type="ORF">BXYJ_LOCUS12844</name>
</gene>
<dbReference type="AlphaFoldDB" id="A0A1I7RMM2"/>
<evidence type="ECO:0000313" key="2">
    <source>
        <dbReference type="EMBL" id="CAD5232753.1"/>
    </source>
</evidence>
<reference evidence="3" key="2">
    <citation type="submission" date="2020-08" db="EMBL/GenBank/DDBJ databases">
        <authorList>
            <person name="Kikuchi T."/>
        </authorList>
    </citation>
    <scope>NUCLEOTIDE SEQUENCE</scope>
    <source>
        <strain evidence="2">Ka4C1</strain>
    </source>
</reference>
<evidence type="ECO:0000256" key="1">
    <source>
        <dbReference type="SAM" id="SignalP"/>
    </source>
</evidence>
<organism evidence="4 6">
    <name type="scientific">Bursaphelenchus xylophilus</name>
    <name type="common">Pinewood nematode worm</name>
    <name type="synonym">Aphelenchoides xylophilus</name>
    <dbReference type="NCBI Taxonomy" id="6326"/>
    <lineage>
        <taxon>Eukaryota</taxon>
        <taxon>Metazoa</taxon>
        <taxon>Ecdysozoa</taxon>
        <taxon>Nematoda</taxon>
        <taxon>Chromadorea</taxon>
        <taxon>Rhabditida</taxon>
        <taxon>Tylenchina</taxon>
        <taxon>Tylenchomorpha</taxon>
        <taxon>Aphelenchoidea</taxon>
        <taxon>Aphelenchoididae</taxon>
        <taxon>Bursaphelenchus</taxon>
    </lineage>
</organism>
<protein>
    <submittedName>
        <fullName evidence="2">(pine wood nematode) hypothetical protein</fullName>
    </submittedName>
</protein>
<dbReference type="EMBL" id="CAJFDI010000005">
    <property type="protein sequence ID" value="CAD5232753.1"/>
    <property type="molecule type" value="Genomic_DNA"/>
</dbReference>
<dbReference type="EMBL" id="CAJFCV020000005">
    <property type="protein sequence ID" value="CAG9125677.1"/>
    <property type="molecule type" value="Genomic_DNA"/>
</dbReference>
<accession>A0A1I7RMM2</accession>
<evidence type="ECO:0000313" key="4">
    <source>
        <dbReference type="Proteomes" id="UP000095284"/>
    </source>
</evidence>
<evidence type="ECO:0000313" key="3">
    <source>
        <dbReference type="EMBL" id="CAG9125677.1"/>
    </source>
</evidence>
<evidence type="ECO:0000313" key="5">
    <source>
        <dbReference type="Proteomes" id="UP000659654"/>
    </source>
</evidence>
<proteinExistence type="predicted"/>
<keyword evidence="5" id="KW-1185">Reference proteome</keyword>
<dbReference type="Proteomes" id="UP000095284">
    <property type="component" value="Unplaced"/>
</dbReference>
<feature type="signal peptide" evidence="1">
    <location>
        <begin position="1"/>
        <end position="17"/>
    </location>
</feature>